<dbReference type="EMBL" id="QGGR01000001">
    <property type="protein sequence ID" value="PWK52496.1"/>
    <property type="molecule type" value="Genomic_DNA"/>
</dbReference>
<gene>
    <name evidence="1" type="ORF">BC793_101505</name>
</gene>
<protein>
    <recommendedName>
        <fullName evidence="3">SalK</fullName>
    </recommendedName>
</protein>
<dbReference type="InterPro" id="IPR054058">
    <property type="entry name" value="HTH_67"/>
</dbReference>
<name>A0A316FXS7_9ACTN</name>
<organism evidence="1 2">
    <name type="scientific">Actinoplanes xinjiangensis</name>
    <dbReference type="NCBI Taxonomy" id="512350"/>
    <lineage>
        <taxon>Bacteria</taxon>
        <taxon>Bacillati</taxon>
        <taxon>Actinomycetota</taxon>
        <taxon>Actinomycetes</taxon>
        <taxon>Micromonosporales</taxon>
        <taxon>Micromonosporaceae</taxon>
        <taxon>Actinoplanes</taxon>
    </lineage>
</organism>
<dbReference type="Proteomes" id="UP000245697">
    <property type="component" value="Unassembled WGS sequence"/>
</dbReference>
<evidence type="ECO:0000313" key="1">
    <source>
        <dbReference type="EMBL" id="PWK52496.1"/>
    </source>
</evidence>
<evidence type="ECO:0008006" key="3">
    <source>
        <dbReference type="Google" id="ProtNLM"/>
    </source>
</evidence>
<evidence type="ECO:0000313" key="2">
    <source>
        <dbReference type="Proteomes" id="UP000245697"/>
    </source>
</evidence>
<dbReference type="RefSeq" id="WP_146246165.1">
    <property type="nucleotide sequence ID" value="NZ_BONA01000016.1"/>
</dbReference>
<dbReference type="OrthoDB" id="157052at2"/>
<dbReference type="AlphaFoldDB" id="A0A316FXS7"/>
<dbReference type="Pfam" id="PF21863">
    <property type="entry name" value="HTH_67"/>
    <property type="match status" value="1"/>
</dbReference>
<keyword evidence="2" id="KW-1185">Reference proteome</keyword>
<sequence length="299" mass="32036">MADVTESPFRLAWRVTEPLHAMIYFVPEAAERYAAFGIRPMDGYFASRGAAFGPVGPAIVAATFYNFNPARVARALPAVWSKASPEQLLAARLEAADAALTRGLGAEVVDGPEIAEAAALARRAAEKAATLPHGRPLFAAHAALPWPDRPHLVLFHAQTLLREFRGDGHVAALLANGISGLDAIVMHDASGQSPAGFLRGSRGWSAEQWAEAEDDLRRSGLLDADGRLTEAGVALRAHVEDRTDQVTAVAYRAIGEEGSRRLAELTRPLSRAVVKAGLLDPKTLVTHSSRPNHLPESDR</sequence>
<comment type="caution">
    <text evidence="1">The sequence shown here is derived from an EMBL/GenBank/DDBJ whole genome shotgun (WGS) entry which is preliminary data.</text>
</comment>
<accession>A0A316FXS7</accession>
<reference evidence="1 2" key="1">
    <citation type="submission" date="2018-05" db="EMBL/GenBank/DDBJ databases">
        <title>Genomic Encyclopedia of Archaeal and Bacterial Type Strains, Phase II (KMG-II): from individual species to whole genera.</title>
        <authorList>
            <person name="Goeker M."/>
        </authorList>
    </citation>
    <scope>NUCLEOTIDE SEQUENCE [LARGE SCALE GENOMIC DNA]</scope>
    <source>
        <strain evidence="1 2">DSM 45184</strain>
    </source>
</reference>
<dbReference type="NCBIfam" id="NF047719">
    <property type="entry name" value="SCO6745_fam_HTH"/>
    <property type="match status" value="1"/>
</dbReference>
<proteinExistence type="predicted"/>